<proteinExistence type="predicted"/>
<dbReference type="EMBL" id="MU826835">
    <property type="protein sequence ID" value="KAJ7372600.1"/>
    <property type="molecule type" value="Genomic_DNA"/>
</dbReference>
<evidence type="ECO:0000256" key="2">
    <source>
        <dbReference type="ARBA" id="ARBA00022840"/>
    </source>
</evidence>
<dbReference type="GO" id="GO:0006312">
    <property type="term" value="P:mitotic recombination"/>
    <property type="evidence" value="ECO:0007669"/>
    <property type="project" value="TreeGrafter"/>
</dbReference>
<evidence type="ECO:0000259" key="3">
    <source>
        <dbReference type="PROSITE" id="PS50163"/>
    </source>
</evidence>
<dbReference type="GO" id="GO:0005524">
    <property type="term" value="F:ATP binding"/>
    <property type="evidence" value="ECO:0007669"/>
    <property type="project" value="UniProtKB-KW"/>
</dbReference>
<dbReference type="GO" id="GO:0042148">
    <property type="term" value="P:DNA strand invasion"/>
    <property type="evidence" value="ECO:0007669"/>
    <property type="project" value="TreeGrafter"/>
</dbReference>
<dbReference type="GO" id="GO:0003690">
    <property type="term" value="F:double-stranded DNA binding"/>
    <property type="evidence" value="ECO:0007669"/>
    <property type="project" value="TreeGrafter"/>
</dbReference>
<comment type="caution">
    <text evidence="4">The sequence shown here is derived from an EMBL/GenBank/DDBJ whole genome shotgun (WGS) entry which is preliminary data.</text>
</comment>
<keyword evidence="1" id="KW-0547">Nucleotide-binding</keyword>
<dbReference type="OrthoDB" id="10251254at2759"/>
<gene>
    <name evidence="4" type="primary">DMC1</name>
    <name evidence="4" type="ORF">OS493_017871</name>
</gene>
<dbReference type="Gene3D" id="3.40.50.300">
    <property type="entry name" value="P-loop containing nucleotide triphosphate hydrolases"/>
    <property type="match status" value="1"/>
</dbReference>
<dbReference type="GO" id="GO:0000150">
    <property type="term" value="F:DNA strand exchange activity"/>
    <property type="evidence" value="ECO:0007669"/>
    <property type="project" value="TreeGrafter"/>
</dbReference>
<dbReference type="InterPro" id="IPR027417">
    <property type="entry name" value="P-loop_NTPase"/>
</dbReference>
<accession>A0A9X0CR47</accession>
<keyword evidence="2" id="KW-0067">ATP-binding</keyword>
<keyword evidence="5" id="KW-1185">Reference proteome</keyword>
<dbReference type="InterPro" id="IPR013632">
    <property type="entry name" value="Rad51_C"/>
</dbReference>
<dbReference type="InterPro" id="IPR020587">
    <property type="entry name" value="RecA_monomer-monomer_interface"/>
</dbReference>
<dbReference type="Pfam" id="PF08423">
    <property type="entry name" value="Rad51"/>
    <property type="match status" value="1"/>
</dbReference>
<dbReference type="GO" id="GO:0007131">
    <property type="term" value="P:reciprocal meiotic recombination"/>
    <property type="evidence" value="ECO:0007669"/>
    <property type="project" value="TreeGrafter"/>
</dbReference>
<organism evidence="4 5">
    <name type="scientific">Desmophyllum pertusum</name>
    <dbReference type="NCBI Taxonomy" id="174260"/>
    <lineage>
        <taxon>Eukaryota</taxon>
        <taxon>Metazoa</taxon>
        <taxon>Cnidaria</taxon>
        <taxon>Anthozoa</taxon>
        <taxon>Hexacorallia</taxon>
        <taxon>Scleractinia</taxon>
        <taxon>Caryophylliina</taxon>
        <taxon>Caryophylliidae</taxon>
        <taxon>Desmophyllum</taxon>
    </lineage>
</organism>
<dbReference type="GO" id="GO:0003697">
    <property type="term" value="F:single-stranded DNA binding"/>
    <property type="evidence" value="ECO:0007669"/>
    <property type="project" value="TreeGrafter"/>
</dbReference>
<dbReference type="PANTHER" id="PTHR22942:SF30">
    <property type="entry name" value="MEIOTIC RECOMBINATION PROTEIN DMC1_LIM15 HOMOLOG"/>
    <property type="match status" value="1"/>
</dbReference>
<evidence type="ECO:0000313" key="5">
    <source>
        <dbReference type="Proteomes" id="UP001163046"/>
    </source>
</evidence>
<dbReference type="PANTHER" id="PTHR22942">
    <property type="entry name" value="RECA/RAD51/RADA DNA STRAND-PAIRING FAMILY MEMBER"/>
    <property type="match status" value="1"/>
</dbReference>
<dbReference type="GO" id="GO:0000794">
    <property type="term" value="C:condensed nuclear chromosome"/>
    <property type="evidence" value="ECO:0007669"/>
    <property type="project" value="TreeGrafter"/>
</dbReference>
<evidence type="ECO:0000313" key="4">
    <source>
        <dbReference type="EMBL" id="KAJ7372600.1"/>
    </source>
</evidence>
<dbReference type="SUPFAM" id="SSF52540">
    <property type="entry name" value="P-loop containing nucleoside triphosphate hydrolases"/>
    <property type="match status" value="1"/>
</dbReference>
<evidence type="ECO:0000256" key="1">
    <source>
        <dbReference type="ARBA" id="ARBA00022741"/>
    </source>
</evidence>
<feature type="domain" description="RecA family profile 2" evidence="3">
    <location>
        <begin position="191"/>
        <end position="254"/>
    </location>
</feature>
<protein>
    <submittedName>
        <fullName evidence="4">Meiotic recombination protein dmc1</fullName>
    </submittedName>
</protein>
<dbReference type="GO" id="GO:0000730">
    <property type="term" value="P:DNA recombinase assembly"/>
    <property type="evidence" value="ECO:0007669"/>
    <property type="project" value="TreeGrafter"/>
</dbReference>
<dbReference type="GO" id="GO:0008094">
    <property type="term" value="F:ATP-dependent activity, acting on DNA"/>
    <property type="evidence" value="ECO:0007669"/>
    <property type="project" value="InterPro"/>
</dbReference>
<dbReference type="GO" id="GO:0070192">
    <property type="term" value="P:chromosome organization involved in meiotic cell cycle"/>
    <property type="evidence" value="ECO:0007669"/>
    <property type="project" value="TreeGrafter"/>
</dbReference>
<name>A0A9X0CR47_9CNID</name>
<sequence>MMEKATARDQVVEEELSDQEENVADIKKLKSAGICTVKEAAAKLANAGFVTALEYSDLRKMVFRVSSGSSELDKLTGETFAMFNYQSLQKTQNRPDRLREIADRFNLDQNAMLDNVLYCRAYTSEHQYELMDSVAAKFHEEPGVFKLMIIDSIMALFRVDFSGRGELADRQQKLAQMLSRLQKLSEDDSRSRSFQADPKKPIGGHILAHASTTRISLRKGRGETRIAKIYDSPDLPENEATFAVTSGGVADAKE</sequence>
<dbReference type="AlphaFoldDB" id="A0A9X0CR47"/>
<dbReference type="Proteomes" id="UP001163046">
    <property type="component" value="Unassembled WGS sequence"/>
</dbReference>
<reference evidence="4" key="1">
    <citation type="submission" date="2023-01" db="EMBL/GenBank/DDBJ databases">
        <title>Genome assembly of the deep-sea coral Lophelia pertusa.</title>
        <authorList>
            <person name="Herrera S."/>
            <person name="Cordes E."/>
        </authorList>
    </citation>
    <scope>NUCLEOTIDE SEQUENCE</scope>
    <source>
        <strain evidence="4">USNM1676648</strain>
        <tissue evidence="4">Polyp</tissue>
    </source>
</reference>
<dbReference type="PROSITE" id="PS50163">
    <property type="entry name" value="RECA_3"/>
    <property type="match status" value="1"/>
</dbReference>